<dbReference type="InterPro" id="IPR036047">
    <property type="entry name" value="F-box-like_dom_sf"/>
</dbReference>
<dbReference type="Gene3D" id="3.80.10.10">
    <property type="entry name" value="Ribonuclease Inhibitor"/>
    <property type="match status" value="1"/>
</dbReference>
<dbReference type="SMART" id="SM00256">
    <property type="entry name" value="FBOX"/>
    <property type="match status" value="1"/>
</dbReference>
<dbReference type="InterPro" id="IPR001810">
    <property type="entry name" value="F-box_dom"/>
</dbReference>
<gene>
    <name evidence="3" type="ORF">BDA99DRAFT_507313</name>
</gene>
<keyword evidence="4" id="KW-1185">Reference proteome</keyword>
<dbReference type="SUPFAM" id="SSF81383">
    <property type="entry name" value="F-box domain"/>
    <property type="match status" value="1"/>
</dbReference>
<organism evidence="3 4">
    <name type="scientific">Phascolomyces articulosus</name>
    <dbReference type="NCBI Taxonomy" id="60185"/>
    <lineage>
        <taxon>Eukaryota</taxon>
        <taxon>Fungi</taxon>
        <taxon>Fungi incertae sedis</taxon>
        <taxon>Mucoromycota</taxon>
        <taxon>Mucoromycotina</taxon>
        <taxon>Mucoromycetes</taxon>
        <taxon>Mucorales</taxon>
        <taxon>Lichtheimiaceae</taxon>
        <taxon>Phascolomyces</taxon>
    </lineage>
</organism>
<feature type="domain" description="F-box" evidence="2">
    <location>
        <begin position="126"/>
        <end position="173"/>
    </location>
</feature>
<dbReference type="AlphaFoldDB" id="A0AAD5PER8"/>
<feature type="region of interest" description="Disordered" evidence="1">
    <location>
        <begin position="322"/>
        <end position="357"/>
    </location>
</feature>
<dbReference type="Proteomes" id="UP001209540">
    <property type="component" value="Unassembled WGS sequence"/>
</dbReference>
<evidence type="ECO:0000259" key="2">
    <source>
        <dbReference type="PROSITE" id="PS50181"/>
    </source>
</evidence>
<comment type="caution">
    <text evidence="3">The sequence shown here is derived from an EMBL/GenBank/DDBJ whole genome shotgun (WGS) entry which is preliminary data.</text>
</comment>
<dbReference type="Pfam" id="PF12937">
    <property type="entry name" value="F-box-like"/>
    <property type="match status" value="1"/>
</dbReference>
<evidence type="ECO:0000256" key="1">
    <source>
        <dbReference type="SAM" id="MobiDB-lite"/>
    </source>
</evidence>
<evidence type="ECO:0000313" key="3">
    <source>
        <dbReference type="EMBL" id="KAI9264955.1"/>
    </source>
</evidence>
<accession>A0AAD5PER8</accession>
<sequence>MPLFKQAQDTILSRVSKIRDVSSKRLSTLILTTITTEDNNDDINKRRHRIAQEIIDKTPELAKGYLLSGQVYRDQNDLTSALSVYTQGLKIISPTTTTEEEALQQYTELQKEKHKLSERLIQRSQDGFLSLLPYDILYVIFGYLEFNDLLRCTFVCQQWRSFMLAWPEFWSIMSKKMPNLKQSTLVTLLYHKTSELCLEGPLDYGSVHGMLSFFSSWKENNSIQKLCLTNLTLLPTAEVQLLGDTVRCMSSSLRQIYLKDCYGKREDIIDYVMPACASSLKHVTFTHNFKRNHRDNDQERNEPLMWCRLSIHMILIQQQQQQHDDDQSSTMSSPCSPVENKQKMVLSPPTTPTTSNNNNTVLYPSLTYLKIDTLGRNVFLPLFQNPKQYVFDMPIYTLIRQCPNLTHLFLSTTITGLNTLKGILQAMKSCPRLVTLVVNEKGCMPDTTVTTIPSITPVTFTPFDSSNNDNNKNSNKKSIKIRLTPSITTSPITSLSHLVLSDYFNIEQEGQKRISELLKINHASLEYLHMDFDGWNVGPSVMNRLAILGCPRLREIRITSKTHPHSAKDNQPMAPILIKFFSACPCLESIQLFVQQGFRDDRTPYPQINASVLETMAQQCLRLKHLAILDYPTFYHQYVKRNFSGREDGAIRGENDVYSHQTYLCFANMGFNTDYSFFKNDGNSNNPDDDENWKKKKKKRTATLRGDEKRRSLIAATMMMKTTTKKKILESLTVYAMDPGTALTLVTNLESLKHLHILECCSYKNQKEIEDTDPVKNILQMRGGSLCIGGQYPPCSNPI</sequence>
<reference evidence="3" key="2">
    <citation type="submission" date="2023-02" db="EMBL/GenBank/DDBJ databases">
        <authorList>
            <consortium name="DOE Joint Genome Institute"/>
            <person name="Mondo S.J."/>
            <person name="Chang Y."/>
            <person name="Wang Y."/>
            <person name="Ahrendt S."/>
            <person name="Andreopoulos W."/>
            <person name="Barry K."/>
            <person name="Beard J."/>
            <person name="Benny G.L."/>
            <person name="Blankenship S."/>
            <person name="Bonito G."/>
            <person name="Cuomo C."/>
            <person name="Desiro A."/>
            <person name="Gervers K.A."/>
            <person name="Hundley H."/>
            <person name="Kuo A."/>
            <person name="LaButti K."/>
            <person name="Lang B.F."/>
            <person name="Lipzen A."/>
            <person name="O'Donnell K."/>
            <person name="Pangilinan J."/>
            <person name="Reynolds N."/>
            <person name="Sandor L."/>
            <person name="Smith M.W."/>
            <person name="Tsang A."/>
            <person name="Grigoriev I.V."/>
            <person name="Stajich J.E."/>
            <person name="Spatafora J.W."/>
        </authorList>
    </citation>
    <scope>NUCLEOTIDE SEQUENCE</scope>
    <source>
        <strain evidence="3">RSA 2281</strain>
    </source>
</reference>
<dbReference type="SUPFAM" id="SSF52047">
    <property type="entry name" value="RNI-like"/>
    <property type="match status" value="1"/>
</dbReference>
<protein>
    <recommendedName>
        <fullName evidence="2">F-box domain-containing protein</fullName>
    </recommendedName>
</protein>
<dbReference type="Gene3D" id="1.20.1280.50">
    <property type="match status" value="1"/>
</dbReference>
<feature type="region of interest" description="Disordered" evidence="1">
    <location>
        <begin position="685"/>
        <end position="705"/>
    </location>
</feature>
<dbReference type="InterPro" id="IPR032675">
    <property type="entry name" value="LRR_dom_sf"/>
</dbReference>
<evidence type="ECO:0000313" key="4">
    <source>
        <dbReference type="Proteomes" id="UP001209540"/>
    </source>
</evidence>
<proteinExistence type="predicted"/>
<dbReference type="EMBL" id="JAIXMP010000011">
    <property type="protein sequence ID" value="KAI9264955.1"/>
    <property type="molecule type" value="Genomic_DNA"/>
</dbReference>
<reference evidence="3" key="1">
    <citation type="journal article" date="2022" name="IScience">
        <title>Evolution of zygomycete secretomes and the origins of terrestrial fungal ecologies.</title>
        <authorList>
            <person name="Chang Y."/>
            <person name="Wang Y."/>
            <person name="Mondo S."/>
            <person name="Ahrendt S."/>
            <person name="Andreopoulos W."/>
            <person name="Barry K."/>
            <person name="Beard J."/>
            <person name="Benny G.L."/>
            <person name="Blankenship S."/>
            <person name="Bonito G."/>
            <person name="Cuomo C."/>
            <person name="Desiro A."/>
            <person name="Gervers K.A."/>
            <person name="Hundley H."/>
            <person name="Kuo A."/>
            <person name="LaButti K."/>
            <person name="Lang B.F."/>
            <person name="Lipzen A."/>
            <person name="O'Donnell K."/>
            <person name="Pangilinan J."/>
            <person name="Reynolds N."/>
            <person name="Sandor L."/>
            <person name="Smith M.E."/>
            <person name="Tsang A."/>
            <person name="Grigoriev I.V."/>
            <person name="Stajich J.E."/>
            <person name="Spatafora J.W."/>
        </authorList>
    </citation>
    <scope>NUCLEOTIDE SEQUENCE</scope>
    <source>
        <strain evidence="3">RSA 2281</strain>
    </source>
</reference>
<dbReference type="PROSITE" id="PS50181">
    <property type="entry name" value="FBOX"/>
    <property type="match status" value="1"/>
</dbReference>
<name>A0AAD5PER8_9FUNG</name>